<dbReference type="AlphaFoldDB" id="A0AAE4MHP2"/>
<keyword evidence="5" id="KW-1185">Reference proteome</keyword>
<reference evidence="4" key="1">
    <citation type="submission" date="2023-06" db="EMBL/GenBank/DDBJ databases">
        <title>Genome sequence of Methanosarcinaceae archaeon Ag5.</title>
        <authorList>
            <person name="Protasov E."/>
            <person name="Platt K."/>
            <person name="Poehlein A."/>
            <person name="Daniel R."/>
            <person name="Brune A."/>
        </authorList>
    </citation>
    <scope>NUCLEOTIDE SEQUENCE</scope>
    <source>
        <strain evidence="4">Ag5</strain>
    </source>
</reference>
<accession>A0AAE4MHP2</accession>
<gene>
    <name evidence="4" type="ORF">MsAg5_06430</name>
</gene>
<dbReference type="EMBL" id="JAWDKD010000013">
    <property type="protein sequence ID" value="MDV0446787.1"/>
    <property type="molecule type" value="Genomic_DNA"/>
</dbReference>
<sequence length="322" mass="34647">MFKKMTFLALAAFLVLIFAAMPASAHSLMMMSGDNLTDACEADIHNYLINPGVQSIVIVGGHGYEYDFEDTPDMLTVTITAPDGTTKSVATTTVTENFTNILSGGKYVLNYQQVNVTFDQKGIYYLSTSMDETTTTNNTTTTTTQLSKMMIFVGSGTWDGWSRDLGLPLEFVPYTRVGGLATGEALYGKVVANGAGVSNITFYGEPVNNATAAKAAYDEIKQTYPEIGEDIYLVYSKRAYTDGSGDFVSTPNAPGVWMYVAESNKTADGHSFKTTFTVPVLDQLSTSTATTTADGTKTVPGFELVIGVLAVLGVGLFLYKRK</sequence>
<dbReference type="Pfam" id="PF10670">
    <property type="entry name" value="DUF4198"/>
    <property type="match status" value="1"/>
</dbReference>
<proteinExistence type="predicted"/>
<organism evidence="4 5">
    <name type="scientific">Methanolapillus africanus</name>
    <dbReference type="NCBI Taxonomy" id="3028297"/>
    <lineage>
        <taxon>Archaea</taxon>
        <taxon>Methanobacteriati</taxon>
        <taxon>Methanobacteriota</taxon>
        <taxon>Stenosarchaea group</taxon>
        <taxon>Methanomicrobia</taxon>
        <taxon>Methanosarcinales</taxon>
        <taxon>Methanosarcinaceae</taxon>
        <taxon>Methanolapillus</taxon>
    </lineage>
</organism>
<dbReference type="RefSeq" id="WP_338099199.1">
    <property type="nucleotide sequence ID" value="NZ_JAWDKD010000013.1"/>
</dbReference>
<keyword evidence="1" id="KW-0732">Signal</keyword>
<protein>
    <recommendedName>
        <fullName evidence="3">PGF-CTERM archaeal protein-sorting signal domain-containing protein</fullName>
    </recommendedName>
</protein>
<keyword evidence="2" id="KW-1133">Transmembrane helix</keyword>
<evidence type="ECO:0000313" key="4">
    <source>
        <dbReference type="EMBL" id="MDV0446787.1"/>
    </source>
</evidence>
<evidence type="ECO:0000259" key="3">
    <source>
        <dbReference type="Pfam" id="PF18204"/>
    </source>
</evidence>
<dbReference type="Pfam" id="PF18204">
    <property type="entry name" value="PGF-CTERM"/>
    <property type="match status" value="1"/>
</dbReference>
<dbReference type="Proteomes" id="UP001271789">
    <property type="component" value="Unassembled WGS sequence"/>
</dbReference>
<dbReference type="InterPro" id="IPR019613">
    <property type="entry name" value="DUF4198"/>
</dbReference>
<name>A0AAE4MHP2_9EURY</name>
<comment type="caution">
    <text evidence="4">The sequence shown here is derived from an EMBL/GenBank/DDBJ whole genome shotgun (WGS) entry which is preliminary data.</text>
</comment>
<feature type="transmembrane region" description="Helical" evidence="2">
    <location>
        <begin position="301"/>
        <end position="319"/>
    </location>
</feature>
<feature type="domain" description="PGF-CTERM archaeal protein-sorting signal" evidence="3">
    <location>
        <begin position="299"/>
        <end position="322"/>
    </location>
</feature>
<keyword evidence="2" id="KW-0812">Transmembrane</keyword>
<evidence type="ECO:0000256" key="2">
    <source>
        <dbReference type="SAM" id="Phobius"/>
    </source>
</evidence>
<keyword evidence="2" id="KW-0472">Membrane</keyword>
<evidence type="ECO:0000256" key="1">
    <source>
        <dbReference type="ARBA" id="ARBA00022729"/>
    </source>
</evidence>
<evidence type="ECO:0000313" key="5">
    <source>
        <dbReference type="Proteomes" id="UP001271789"/>
    </source>
</evidence>
<dbReference type="InterPro" id="IPR026371">
    <property type="entry name" value="PGF_CTERM"/>
</dbReference>